<dbReference type="Gene3D" id="2.80.10.50">
    <property type="match status" value="1"/>
</dbReference>
<dbReference type="SUPFAM" id="SSF50370">
    <property type="entry name" value="Ricin B-like lectins"/>
    <property type="match status" value="1"/>
</dbReference>
<accession>A0AAD7GHB9</accession>
<dbReference type="InterPro" id="IPR035992">
    <property type="entry name" value="Ricin_B-like_lectins"/>
</dbReference>
<reference evidence="2" key="1">
    <citation type="submission" date="2023-03" db="EMBL/GenBank/DDBJ databases">
        <title>Massive genome expansion in bonnet fungi (Mycena s.s.) driven by repeated elements and novel gene families across ecological guilds.</title>
        <authorList>
            <consortium name="Lawrence Berkeley National Laboratory"/>
            <person name="Harder C.B."/>
            <person name="Miyauchi S."/>
            <person name="Viragh M."/>
            <person name="Kuo A."/>
            <person name="Thoen E."/>
            <person name="Andreopoulos B."/>
            <person name="Lu D."/>
            <person name="Skrede I."/>
            <person name="Drula E."/>
            <person name="Henrissat B."/>
            <person name="Morin E."/>
            <person name="Kohler A."/>
            <person name="Barry K."/>
            <person name="LaButti K."/>
            <person name="Morin E."/>
            <person name="Salamov A."/>
            <person name="Lipzen A."/>
            <person name="Mereny Z."/>
            <person name="Hegedus B."/>
            <person name="Baldrian P."/>
            <person name="Stursova M."/>
            <person name="Weitz H."/>
            <person name="Taylor A."/>
            <person name="Grigoriev I.V."/>
            <person name="Nagy L.G."/>
            <person name="Martin F."/>
            <person name="Kauserud H."/>
        </authorList>
    </citation>
    <scope>NUCLEOTIDE SEQUENCE</scope>
    <source>
        <strain evidence="2">CBHHK067</strain>
    </source>
</reference>
<feature type="non-terminal residue" evidence="2">
    <location>
        <position position="1"/>
    </location>
</feature>
<evidence type="ECO:0000313" key="3">
    <source>
        <dbReference type="Proteomes" id="UP001221757"/>
    </source>
</evidence>
<dbReference type="Proteomes" id="UP001221757">
    <property type="component" value="Unassembled WGS sequence"/>
</dbReference>
<organism evidence="2 3">
    <name type="scientific">Mycena rosella</name>
    <name type="common">Pink bonnet</name>
    <name type="synonym">Agaricus rosellus</name>
    <dbReference type="NCBI Taxonomy" id="1033263"/>
    <lineage>
        <taxon>Eukaryota</taxon>
        <taxon>Fungi</taxon>
        <taxon>Dikarya</taxon>
        <taxon>Basidiomycota</taxon>
        <taxon>Agaricomycotina</taxon>
        <taxon>Agaricomycetes</taxon>
        <taxon>Agaricomycetidae</taxon>
        <taxon>Agaricales</taxon>
        <taxon>Marasmiineae</taxon>
        <taxon>Mycenaceae</taxon>
        <taxon>Mycena</taxon>
    </lineage>
</organism>
<dbReference type="AlphaFoldDB" id="A0AAD7GHB9"/>
<protein>
    <submittedName>
        <fullName evidence="2">Ricin B lectin domain-containing protein</fullName>
    </submittedName>
</protein>
<name>A0AAD7GHB9_MYCRO</name>
<dbReference type="InterPro" id="IPR000772">
    <property type="entry name" value="Ricin_B_lectin"/>
</dbReference>
<keyword evidence="3" id="KW-1185">Reference proteome</keyword>
<dbReference type="PROSITE" id="PS50231">
    <property type="entry name" value="RICIN_B_LECTIN"/>
    <property type="match status" value="1"/>
</dbReference>
<dbReference type="EMBL" id="JARKIE010000082">
    <property type="protein sequence ID" value="KAJ7688019.1"/>
    <property type="molecule type" value="Genomic_DNA"/>
</dbReference>
<dbReference type="Pfam" id="PF00652">
    <property type="entry name" value="Ricin_B_lectin"/>
    <property type="match status" value="1"/>
</dbReference>
<evidence type="ECO:0000313" key="2">
    <source>
        <dbReference type="EMBL" id="KAJ7688019.1"/>
    </source>
</evidence>
<proteinExistence type="predicted"/>
<comment type="caution">
    <text evidence="2">The sequence shown here is derived from an EMBL/GenBank/DDBJ whole genome shotgun (WGS) entry which is preliminary data.</text>
</comment>
<feature type="domain" description="Ricin B lectin" evidence="1">
    <location>
        <begin position="7"/>
        <end position="132"/>
    </location>
</feature>
<gene>
    <name evidence="2" type="ORF">B0H17DRAFT_894985</name>
</gene>
<feature type="non-terminal residue" evidence="2">
    <location>
        <position position="132"/>
    </location>
</feature>
<evidence type="ECO:0000259" key="1">
    <source>
        <dbReference type="Pfam" id="PF00652"/>
    </source>
</evidence>
<sequence>VFNTGIQGCIAVAENADGEPLIVHNCNTENLANQGWNLTFWTGPVKNVGPQHITVFGDKCIDVMDGVNADGTKLQIWTCSEGNPNQQWISVTDDTLQWNGTDKCIDLTDGKITDGNVLQIYTCDDSNSNQKW</sequence>